<proteinExistence type="predicted"/>
<sequence>MSMACFLLCSKLQQENPISDSVENVQKRELLGSGVSGEGDFSSDNPKALCQNGNRVMVVVDWSVEAKEALEWTLSHAVQKNDTIVLVHVLKSLKLQRESFIGFEFGNKVNYIKAHKLLFSMRSMCLKAKPEVQVEVALLEGKERGPIIVEEAKKHKLSLLVLGQRKRPLLRRLFNRWAKRRSRRRKKKKKTCRATAEYCIQNSSCMTIAVRKKSKKIGGYLITTKSHKNFWLLA</sequence>
<evidence type="ECO:0000313" key="3">
    <source>
        <dbReference type="Proteomes" id="UP000321947"/>
    </source>
</evidence>
<feature type="domain" description="UspA" evidence="1">
    <location>
        <begin position="55"/>
        <end position="211"/>
    </location>
</feature>
<dbReference type="InterPro" id="IPR014729">
    <property type="entry name" value="Rossmann-like_a/b/a_fold"/>
</dbReference>
<evidence type="ECO:0000313" key="2">
    <source>
        <dbReference type="EMBL" id="TYJ98956.1"/>
    </source>
</evidence>
<reference evidence="2 3" key="1">
    <citation type="submission" date="2019-08" db="EMBL/GenBank/DDBJ databases">
        <title>Draft genome sequences of two oriental melons (Cucumis melo L. var makuwa).</title>
        <authorList>
            <person name="Kwon S.-Y."/>
        </authorList>
    </citation>
    <scope>NUCLEOTIDE SEQUENCE [LARGE SCALE GENOMIC DNA]</scope>
    <source>
        <strain evidence="3">cv. Chang Bougi</strain>
        <tissue evidence="2">Leaf</tissue>
    </source>
</reference>
<name>A0A5D3BIQ2_CUCMM</name>
<protein>
    <submittedName>
        <fullName evidence="2">Putative Adenine nucleotide alpha hydrolases-like superfamily protein</fullName>
    </submittedName>
</protein>
<dbReference type="GO" id="GO:0016787">
    <property type="term" value="F:hydrolase activity"/>
    <property type="evidence" value="ECO:0007669"/>
    <property type="project" value="UniProtKB-KW"/>
</dbReference>
<keyword evidence="2" id="KW-0378">Hydrolase</keyword>
<organism evidence="2 3">
    <name type="scientific">Cucumis melo var. makuwa</name>
    <name type="common">Oriental melon</name>
    <dbReference type="NCBI Taxonomy" id="1194695"/>
    <lineage>
        <taxon>Eukaryota</taxon>
        <taxon>Viridiplantae</taxon>
        <taxon>Streptophyta</taxon>
        <taxon>Embryophyta</taxon>
        <taxon>Tracheophyta</taxon>
        <taxon>Spermatophyta</taxon>
        <taxon>Magnoliopsida</taxon>
        <taxon>eudicotyledons</taxon>
        <taxon>Gunneridae</taxon>
        <taxon>Pentapetalae</taxon>
        <taxon>rosids</taxon>
        <taxon>fabids</taxon>
        <taxon>Cucurbitales</taxon>
        <taxon>Cucurbitaceae</taxon>
        <taxon>Benincaseae</taxon>
        <taxon>Cucumis</taxon>
    </lineage>
</organism>
<dbReference type="EMBL" id="SSTD01017768">
    <property type="protein sequence ID" value="TYJ98956.1"/>
    <property type="molecule type" value="Genomic_DNA"/>
</dbReference>
<evidence type="ECO:0000259" key="1">
    <source>
        <dbReference type="Pfam" id="PF00582"/>
    </source>
</evidence>
<dbReference type="InterPro" id="IPR006016">
    <property type="entry name" value="UspA"/>
</dbReference>
<accession>A0A5D3BIQ2</accession>
<dbReference type="PANTHER" id="PTHR47000:SF3">
    <property type="entry name" value="ADENINE NUCLEOTIDE ALPHA HYDROLASES-LIKE SUPERFAMILY PROTEIN"/>
    <property type="match status" value="1"/>
</dbReference>
<comment type="caution">
    <text evidence="2">The sequence shown here is derived from an EMBL/GenBank/DDBJ whole genome shotgun (WGS) entry which is preliminary data.</text>
</comment>
<gene>
    <name evidence="2" type="ORF">E5676_scaffold248G001580</name>
</gene>
<dbReference type="CDD" id="cd23659">
    <property type="entry name" value="USP_At3g01520-like"/>
    <property type="match status" value="1"/>
</dbReference>
<dbReference type="Pfam" id="PF00582">
    <property type="entry name" value="Usp"/>
    <property type="match status" value="1"/>
</dbReference>
<dbReference type="AlphaFoldDB" id="A0A5D3BIQ2"/>
<dbReference type="SUPFAM" id="SSF52402">
    <property type="entry name" value="Adenine nucleotide alpha hydrolases-like"/>
    <property type="match status" value="1"/>
</dbReference>
<dbReference type="Proteomes" id="UP000321947">
    <property type="component" value="Unassembled WGS sequence"/>
</dbReference>
<dbReference type="Gene3D" id="3.40.50.620">
    <property type="entry name" value="HUPs"/>
    <property type="match status" value="1"/>
</dbReference>
<dbReference type="PANTHER" id="PTHR47000">
    <property type="entry name" value="ADENINE NUCLEOTIDE ALPHA HYDROLASES-LIKE SUPERFAMILY PROTEIN"/>
    <property type="match status" value="1"/>
</dbReference>